<evidence type="ECO:0000256" key="2">
    <source>
        <dbReference type="ARBA" id="ARBA00022980"/>
    </source>
</evidence>
<gene>
    <name evidence="8" type="ORF">NMY3_02304</name>
</gene>
<dbReference type="InterPro" id="IPR005824">
    <property type="entry name" value="KOW"/>
</dbReference>
<dbReference type="PANTHER" id="PTHR11143">
    <property type="entry name" value="60S RIBOSOMAL PROTEIN L26 FAMILY MEMBER"/>
    <property type="match status" value="1"/>
</dbReference>
<dbReference type="SMART" id="SM00739">
    <property type="entry name" value="KOW"/>
    <property type="match status" value="1"/>
</dbReference>
<dbReference type="KEGG" id="taa:NMY3_02304"/>
<evidence type="ECO:0000256" key="3">
    <source>
        <dbReference type="ARBA" id="ARBA00023274"/>
    </source>
</evidence>
<dbReference type="GeneID" id="60422254"/>
<dbReference type="InterPro" id="IPR014722">
    <property type="entry name" value="Rib_uL2_dom2"/>
</dbReference>
<dbReference type="InterPro" id="IPR008991">
    <property type="entry name" value="Translation_prot_SH3-like_sf"/>
</dbReference>
<dbReference type="Pfam" id="PF00467">
    <property type="entry name" value="KOW"/>
    <property type="match status" value="1"/>
</dbReference>
<proteinExistence type="inferred from homology"/>
<keyword evidence="2 8" id="KW-0689">Ribosomal protein</keyword>
<evidence type="ECO:0000256" key="5">
    <source>
        <dbReference type="NCBIfam" id="TIGR01080"/>
    </source>
</evidence>
<evidence type="ECO:0000313" key="8">
    <source>
        <dbReference type="EMBL" id="ALI36501.1"/>
    </source>
</evidence>
<dbReference type="InterPro" id="IPR005756">
    <property type="entry name" value="Ribosomal_uL24_euk/arc"/>
</dbReference>
<dbReference type="GO" id="GO:0015934">
    <property type="term" value="C:large ribosomal subunit"/>
    <property type="evidence" value="ECO:0007669"/>
    <property type="project" value="UniProtKB-UniRule"/>
</dbReference>
<dbReference type="InterPro" id="IPR041988">
    <property type="entry name" value="Ribosomal_uL24_KOW"/>
</dbReference>
<dbReference type="InterPro" id="IPR005825">
    <property type="entry name" value="Ribosomal_uL24_CS"/>
</dbReference>
<dbReference type="RefSeq" id="WP_196815750.1">
    <property type="nucleotide sequence ID" value="NZ_CP012850.1"/>
</dbReference>
<dbReference type="PROSITE" id="PS01108">
    <property type="entry name" value="RIBOSOMAL_L24"/>
    <property type="match status" value="1"/>
</dbReference>
<feature type="domain" description="KOW" evidence="7">
    <location>
        <begin position="26"/>
        <end position="53"/>
    </location>
</feature>
<name>A0A654M1S4_9ARCH</name>
<dbReference type="Gene3D" id="2.30.30.30">
    <property type="match status" value="1"/>
</dbReference>
<evidence type="ECO:0000259" key="7">
    <source>
        <dbReference type="SMART" id="SM00739"/>
    </source>
</evidence>
<dbReference type="NCBIfam" id="TIGR01080">
    <property type="entry name" value="rplX_A_E"/>
    <property type="match status" value="1"/>
</dbReference>
<feature type="compositionally biased region" description="Polar residues" evidence="6">
    <location>
        <begin position="97"/>
        <end position="113"/>
    </location>
</feature>
<organism evidence="8 9">
    <name type="scientific">Candidatus Nitrosocosmicus oleophilus</name>
    <dbReference type="NCBI Taxonomy" id="1353260"/>
    <lineage>
        <taxon>Archaea</taxon>
        <taxon>Nitrososphaerota</taxon>
        <taxon>Nitrososphaeria</taxon>
        <taxon>Nitrososphaerales</taxon>
        <taxon>Nitrososphaeraceae</taxon>
        <taxon>Candidatus Nitrosocosmicus</taxon>
    </lineage>
</organism>
<dbReference type="Pfam" id="PF16906">
    <property type="entry name" value="Ribosomal_L26"/>
    <property type="match status" value="1"/>
</dbReference>
<dbReference type="AlphaFoldDB" id="A0A654M1S4"/>
<keyword evidence="3" id="KW-0687">Ribonucleoprotein</keyword>
<dbReference type="EMBL" id="CP012850">
    <property type="protein sequence ID" value="ALI36501.1"/>
    <property type="molecule type" value="Genomic_DNA"/>
</dbReference>
<dbReference type="GO" id="GO:0003735">
    <property type="term" value="F:structural constituent of ribosome"/>
    <property type="evidence" value="ECO:0007669"/>
    <property type="project" value="UniProtKB-UniRule"/>
</dbReference>
<dbReference type="CDD" id="cd06089">
    <property type="entry name" value="KOW_RPL26"/>
    <property type="match status" value="1"/>
</dbReference>
<protein>
    <recommendedName>
        <fullName evidence="4 5">50S ribosomal protein L24</fullName>
    </recommendedName>
</protein>
<reference evidence="9" key="1">
    <citation type="submission" date="2015-10" db="EMBL/GenBank/DDBJ databases">
        <title>Niche specialization of a soil ammonia-oxidizing archaeon, Candidatus Nitrosocosmicus oleophilus.</title>
        <authorList>
            <person name="Jung M.-Y."/>
            <person name="Rhee S.-K."/>
        </authorList>
    </citation>
    <scope>NUCLEOTIDE SEQUENCE [LARGE SCALE GENOMIC DNA]</scope>
    <source>
        <strain evidence="9">MY3</strain>
    </source>
</reference>
<keyword evidence="9" id="KW-1185">Reference proteome</keyword>
<accession>A0A654M1S4</accession>
<dbReference type="Proteomes" id="UP000058925">
    <property type="component" value="Chromosome"/>
</dbReference>
<evidence type="ECO:0000256" key="4">
    <source>
        <dbReference type="ARBA" id="ARBA00035478"/>
    </source>
</evidence>
<evidence type="ECO:0000256" key="6">
    <source>
        <dbReference type="SAM" id="MobiDB-lite"/>
    </source>
</evidence>
<dbReference type="SUPFAM" id="SSF50104">
    <property type="entry name" value="Translation proteins SH3-like domain"/>
    <property type="match status" value="1"/>
</dbReference>
<dbReference type="GO" id="GO:0003723">
    <property type="term" value="F:RNA binding"/>
    <property type="evidence" value="ECO:0007669"/>
    <property type="project" value="InterPro"/>
</dbReference>
<evidence type="ECO:0000313" key="9">
    <source>
        <dbReference type="Proteomes" id="UP000058925"/>
    </source>
</evidence>
<dbReference type="GO" id="GO:0006412">
    <property type="term" value="P:translation"/>
    <property type="evidence" value="ECO:0007669"/>
    <property type="project" value="UniProtKB-UniRule"/>
</dbReference>
<evidence type="ECO:0000256" key="1">
    <source>
        <dbReference type="ARBA" id="ARBA00010618"/>
    </source>
</evidence>
<feature type="region of interest" description="Disordered" evidence="6">
    <location>
        <begin position="94"/>
        <end position="124"/>
    </location>
</feature>
<dbReference type="OrthoDB" id="10899at2157"/>
<sequence>MKRKSNNICSNLSNNLKKEYNTKSLRIVKGDTVKIMRGEYKGVEGKVEKLNTVKGRLSIEGVQREKIKGGQVKVQIHASNVRITSLHLDDKYRKNKIGNQEQINKSSRKQTVITPEKNEEKSEN</sequence>
<comment type="similarity">
    <text evidence="1">Belongs to the universal ribosomal protein uL24 family.</text>
</comment>